<sequence length="78" mass="7795">MLGSTKTACRYDSAKLPSSKITRVVPPSGAGRTATRFGTVVTFSATATCRASGTGAAEASDGVSRSAWTAFSSCGLSA</sequence>
<dbReference type="EMBL" id="BOMG01000114">
    <property type="protein sequence ID" value="GID60777.1"/>
    <property type="molecule type" value="Genomic_DNA"/>
</dbReference>
<accession>A0ABQ3XQJ3</accession>
<reference evidence="1 2" key="1">
    <citation type="submission" date="2021-01" db="EMBL/GenBank/DDBJ databases">
        <title>Whole genome shotgun sequence of Actinoplanes couchii NBRC 106145.</title>
        <authorList>
            <person name="Komaki H."/>
            <person name="Tamura T."/>
        </authorList>
    </citation>
    <scope>NUCLEOTIDE SEQUENCE [LARGE SCALE GENOMIC DNA]</scope>
    <source>
        <strain evidence="1 2">NBRC 106145</strain>
    </source>
</reference>
<name>A0ABQ3XQJ3_9ACTN</name>
<comment type="caution">
    <text evidence="1">The sequence shown here is derived from an EMBL/GenBank/DDBJ whole genome shotgun (WGS) entry which is preliminary data.</text>
</comment>
<keyword evidence="2" id="KW-1185">Reference proteome</keyword>
<gene>
    <name evidence="1" type="ORF">Aco03nite_091810</name>
</gene>
<protein>
    <submittedName>
        <fullName evidence="1">Uncharacterized protein</fullName>
    </submittedName>
</protein>
<proteinExistence type="predicted"/>
<dbReference type="Proteomes" id="UP000612282">
    <property type="component" value="Unassembled WGS sequence"/>
</dbReference>
<organism evidence="1 2">
    <name type="scientific">Actinoplanes couchii</name>
    <dbReference type="NCBI Taxonomy" id="403638"/>
    <lineage>
        <taxon>Bacteria</taxon>
        <taxon>Bacillati</taxon>
        <taxon>Actinomycetota</taxon>
        <taxon>Actinomycetes</taxon>
        <taxon>Micromonosporales</taxon>
        <taxon>Micromonosporaceae</taxon>
        <taxon>Actinoplanes</taxon>
    </lineage>
</organism>
<evidence type="ECO:0000313" key="2">
    <source>
        <dbReference type="Proteomes" id="UP000612282"/>
    </source>
</evidence>
<evidence type="ECO:0000313" key="1">
    <source>
        <dbReference type="EMBL" id="GID60777.1"/>
    </source>
</evidence>